<dbReference type="SUPFAM" id="SSF53448">
    <property type="entry name" value="Nucleotide-diphospho-sugar transferases"/>
    <property type="match status" value="1"/>
</dbReference>
<dbReference type="InterPro" id="IPR001173">
    <property type="entry name" value="Glyco_trans_2-like"/>
</dbReference>
<evidence type="ECO:0000256" key="2">
    <source>
        <dbReference type="ARBA" id="ARBA00006739"/>
    </source>
</evidence>
<dbReference type="Pfam" id="PF00535">
    <property type="entry name" value="Glycos_transf_2"/>
    <property type="match status" value="1"/>
</dbReference>
<dbReference type="PANTHER" id="PTHR43179">
    <property type="entry name" value="RHAMNOSYLTRANSFERASE WBBL"/>
    <property type="match status" value="1"/>
</dbReference>
<sequence>MKNSIAAVILNWKKPADTLLCLETLGDKVSAVVVDNGSQDGSVERIRMAKPDVPLISLEKNNGYAGGNNAGIIWALAQDFEWILLINEDALLPPEALDRLVKAARQDPRVGFAGPLILHAQPENVIQSAGGLLDERWRASHRGQNQVDEGQYTHPEEVRWLSGCVLLVRARMVREIGMLDERFFLYEEELEWCLRGAQAGWKALFVPSARASHAGVSLEYEPQPYVTYYMTRNHFLLLSKQGAGLLPWSDAILSTLRTLASWTFKPKWRSKNAHRNAMWLGMLDFARRHWGEMKETV</sequence>
<evidence type="ECO:0000256" key="1">
    <source>
        <dbReference type="ARBA" id="ARBA00004776"/>
    </source>
</evidence>
<proteinExistence type="inferred from homology"/>
<dbReference type="Gene3D" id="3.90.550.10">
    <property type="entry name" value="Spore Coat Polysaccharide Biosynthesis Protein SpsA, Chain A"/>
    <property type="match status" value="1"/>
</dbReference>
<dbReference type="OrthoDB" id="9813495at2"/>
<dbReference type="GO" id="GO:0016757">
    <property type="term" value="F:glycosyltransferase activity"/>
    <property type="evidence" value="ECO:0007669"/>
    <property type="project" value="UniProtKB-KW"/>
</dbReference>
<accession>A0A0S7BHZ8</accession>
<organism evidence="6">
    <name type="scientific">Longilinea arvoryzae</name>
    <dbReference type="NCBI Taxonomy" id="360412"/>
    <lineage>
        <taxon>Bacteria</taxon>
        <taxon>Bacillati</taxon>
        <taxon>Chloroflexota</taxon>
        <taxon>Anaerolineae</taxon>
        <taxon>Anaerolineales</taxon>
        <taxon>Anaerolineaceae</taxon>
        <taxon>Longilinea</taxon>
    </lineage>
</organism>
<dbReference type="PANTHER" id="PTHR43179:SF12">
    <property type="entry name" value="GALACTOFURANOSYLTRANSFERASE GLFT2"/>
    <property type="match status" value="1"/>
</dbReference>
<dbReference type="STRING" id="360412.LARV_01227"/>
<reference evidence="6" key="1">
    <citation type="submission" date="2015-07" db="EMBL/GenBank/DDBJ databases">
        <title>Draft Genome Sequences of Anaerolinea thermolimosa IMO-1, Bellilinea caldifistulae GOMI-1, Leptolinea tardivitalis YMTK-2, Levilinea saccharolytica KIBI-1,Longilinea arvoryzae KOME-1, Previously Described as Members of the Anaerolineaceae (Chloroflexi).</title>
        <authorList>
            <person name="Sekiguchi Y."/>
            <person name="Ohashi A."/>
            <person name="Matsuura N."/>
            <person name="Tourlousse M.D."/>
        </authorList>
    </citation>
    <scope>NUCLEOTIDE SEQUENCE [LARGE SCALE GENOMIC DNA]</scope>
    <source>
        <strain evidence="6">KOME-1</strain>
    </source>
</reference>
<dbReference type="RefSeq" id="WP_075072807.1">
    <property type="nucleotide sequence ID" value="NZ_DF967972.1"/>
</dbReference>
<protein>
    <submittedName>
        <fullName evidence="6">Predicted glycosyltransferases</fullName>
    </submittedName>
</protein>
<gene>
    <name evidence="6" type="ORF">LARV_01227</name>
</gene>
<dbReference type="InterPro" id="IPR029044">
    <property type="entry name" value="Nucleotide-diphossugar_trans"/>
</dbReference>
<keyword evidence="3" id="KW-0328">Glycosyltransferase</keyword>
<keyword evidence="7" id="KW-1185">Reference proteome</keyword>
<comment type="pathway">
    <text evidence="1">Cell wall biogenesis; cell wall polysaccharide biosynthesis.</text>
</comment>
<comment type="similarity">
    <text evidence="2">Belongs to the glycosyltransferase 2 family.</text>
</comment>
<evidence type="ECO:0000256" key="4">
    <source>
        <dbReference type="ARBA" id="ARBA00022679"/>
    </source>
</evidence>
<evidence type="ECO:0000259" key="5">
    <source>
        <dbReference type="Pfam" id="PF00535"/>
    </source>
</evidence>
<dbReference type="EMBL" id="DF967972">
    <property type="protein sequence ID" value="GAP13473.1"/>
    <property type="molecule type" value="Genomic_DNA"/>
</dbReference>
<evidence type="ECO:0000313" key="6">
    <source>
        <dbReference type="EMBL" id="GAP13473.1"/>
    </source>
</evidence>
<name>A0A0S7BHZ8_9CHLR</name>
<dbReference type="AlphaFoldDB" id="A0A0S7BHZ8"/>
<keyword evidence="4 6" id="KW-0808">Transferase</keyword>
<dbReference type="CDD" id="cd04186">
    <property type="entry name" value="GT_2_like_c"/>
    <property type="match status" value="1"/>
</dbReference>
<dbReference type="Proteomes" id="UP000055060">
    <property type="component" value="Unassembled WGS sequence"/>
</dbReference>
<evidence type="ECO:0000256" key="3">
    <source>
        <dbReference type="ARBA" id="ARBA00022676"/>
    </source>
</evidence>
<evidence type="ECO:0000313" key="7">
    <source>
        <dbReference type="Proteomes" id="UP000055060"/>
    </source>
</evidence>
<feature type="domain" description="Glycosyltransferase 2-like" evidence="5">
    <location>
        <begin position="27"/>
        <end position="130"/>
    </location>
</feature>